<keyword evidence="4 7" id="KW-0694">RNA-binding</keyword>
<dbReference type="EMBL" id="PFAK01000060">
    <property type="protein sequence ID" value="PIR95962.1"/>
    <property type="molecule type" value="Genomic_DNA"/>
</dbReference>
<dbReference type="Pfam" id="PF01195">
    <property type="entry name" value="Pept_tRNA_hydro"/>
    <property type="match status" value="1"/>
</dbReference>
<reference evidence="11" key="1">
    <citation type="submission" date="2017-09" db="EMBL/GenBank/DDBJ databases">
        <title>Depth-based differentiation of microbial function through sediment-hosted aquifers and enrichment of novel symbionts in the deep terrestrial subsurface.</title>
        <authorList>
            <person name="Probst A.J."/>
            <person name="Ladd B."/>
            <person name="Jarett J.K."/>
            <person name="Geller-Mcgrath D.E."/>
            <person name="Sieber C.M.K."/>
            <person name="Emerson J.B."/>
            <person name="Anantharaman K."/>
            <person name="Thomas B.C."/>
            <person name="Malmstrom R."/>
            <person name="Stieglmeier M."/>
            <person name="Klingl A."/>
            <person name="Woyke T."/>
            <person name="Ryan C.M."/>
            <person name="Banfield J.F."/>
        </authorList>
    </citation>
    <scope>NUCLEOTIDE SEQUENCE [LARGE SCALE GENOMIC DNA]</scope>
</reference>
<dbReference type="GO" id="GO:0004045">
    <property type="term" value="F:peptidyl-tRNA hydrolase activity"/>
    <property type="evidence" value="ECO:0007669"/>
    <property type="project" value="UniProtKB-UniRule"/>
</dbReference>
<comment type="catalytic activity">
    <reaction evidence="7 8">
        <text>an N-acyl-L-alpha-aminoacyl-tRNA + H2O = an N-acyl-L-amino acid + a tRNA + H(+)</text>
        <dbReference type="Rhea" id="RHEA:54448"/>
        <dbReference type="Rhea" id="RHEA-COMP:10123"/>
        <dbReference type="Rhea" id="RHEA-COMP:13883"/>
        <dbReference type="ChEBI" id="CHEBI:15377"/>
        <dbReference type="ChEBI" id="CHEBI:15378"/>
        <dbReference type="ChEBI" id="CHEBI:59874"/>
        <dbReference type="ChEBI" id="CHEBI:78442"/>
        <dbReference type="ChEBI" id="CHEBI:138191"/>
        <dbReference type="EC" id="3.1.1.29"/>
    </reaction>
</comment>
<dbReference type="PANTHER" id="PTHR17224:SF1">
    <property type="entry name" value="PEPTIDYL-TRNA HYDROLASE"/>
    <property type="match status" value="1"/>
</dbReference>
<keyword evidence="7" id="KW-0963">Cytoplasm</keyword>
<dbReference type="Proteomes" id="UP000230922">
    <property type="component" value="Unassembled WGS sequence"/>
</dbReference>
<feature type="site" description="Discriminates between blocked and unblocked aminoacyl-tRNA" evidence="7">
    <location>
        <position position="9"/>
    </location>
</feature>
<sequence length="186" mass="20684">MKIVVGLGNPGEKYTNTRHNSGFLAIDDFLKSLNADINPACTKFGSLLVEASLGSEKLFFVKPNTFMNNSGTAVAEIINFYKTDPTKNLLVVHDDKDLPLGTIRATYSSSAAGHNGVQDIIDKLATQNFHRVRIGVESRESRGEMPTEAFVLQNFSDDEFMKLQKEVFPKINLEIEKFIGNLKLEI</sequence>
<feature type="binding site" evidence="7">
    <location>
        <position position="14"/>
    </location>
    <ligand>
        <name>tRNA</name>
        <dbReference type="ChEBI" id="CHEBI:17843"/>
    </ligand>
</feature>
<evidence type="ECO:0000256" key="6">
    <source>
        <dbReference type="ARBA" id="ARBA00050038"/>
    </source>
</evidence>
<proteinExistence type="inferred from homology"/>
<comment type="subcellular location">
    <subcellularLocation>
        <location evidence="7">Cytoplasm</location>
    </subcellularLocation>
</comment>
<accession>A0A2H0VA30</accession>
<evidence type="ECO:0000313" key="10">
    <source>
        <dbReference type="EMBL" id="PIR95962.1"/>
    </source>
</evidence>
<evidence type="ECO:0000256" key="4">
    <source>
        <dbReference type="ARBA" id="ARBA00022884"/>
    </source>
</evidence>
<protein>
    <recommendedName>
        <fullName evidence="6 7">Peptidyl-tRNA hydrolase</fullName>
        <shortName evidence="7">Pth</shortName>
        <ecNumber evidence="1 7">3.1.1.29</ecNumber>
    </recommendedName>
</protein>
<dbReference type="HAMAP" id="MF_00083">
    <property type="entry name" value="Pept_tRNA_hydro_bact"/>
    <property type="match status" value="1"/>
</dbReference>
<gene>
    <name evidence="7" type="primary">pth</name>
    <name evidence="10" type="ORF">COT92_03580</name>
</gene>
<dbReference type="GO" id="GO:0072344">
    <property type="term" value="P:rescue of stalled ribosome"/>
    <property type="evidence" value="ECO:0007669"/>
    <property type="project" value="UniProtKB-UniRule"/>
</dbReference>
<dbReference type="InterPro" id="IPR036416">
    <property type="entry name" value="Pept_tRNA_hydro_sf"/>
</dbReference>
<evidence type="ECO:0000256" key="3">
    <source>
        <dbReference type="ARBA" id="ARBA00022801"/>
    </source>
</evidence>
<evidence type="ECO:0000256" key="1">
    <source>
        <dbReference type="ARBA" id="ARBA00013260"/>
    </source>
</evidence>
<feature type="active site" description="Proton acceptor" evidence="7">
    <location>
        <position position="19"/>
    </location>
</feature>
<dbReference type="GO" id="GO:0006515">
    <property type="term" value="P:protein quality control for misfolded or incompletely synthesized proteins"/>
    <property type="evidence" value="ECO:0007669"/>
    <property type="project" value="UniProtKB-UniRule"/>
</dbReference>
<dbReference type="PROSITE" id="PS01195">
    <property type="entry name" value="PEPT_TRNA_HYDROL_1"/>
    <property type="match status" value="1"/>
</dbReference>
<comment type="caution">
    <text evidence="10">The sequence shown here is derived from an EMBL/GenBank/DDBJ whole genome shotgun (WGS) entry which is preliminary data.</text>
</comment>
<comment type="similarity">
    <text evidence="5 7 9">Belongs to the PTH family.</text>
</comment>
<dbReference type="GO" id="GO:0005737">
    <property type="term" value="C:cytoplasm"/>
    <property type="evidence" value="ECO:0007669"/>
    <property type="project" value="UniProtKB-SubCell"/>
</dbReference>
<comment type="function">
    <text evidence="7">Catalyzes the release of premature peptidyl moieties from peptidyl-tRNA molecules trapped in stalled 50S ribosomal subunits, and thus maintains levels of free tRNAs and 50S ribosomes.</text>
</comment>
<name>A0A2H0VA30_9BACT</name>
<feature type="binding site" evidence="7">
    <location>
        <position position="66"/>
    </location>
    <ligand>
        <name>tRNA</name>
        <dbReference type="ChEBI" id="CHEBI:17843"/>
    </ligand>
</feature>
<comment type="subunit">
    <text evidence="7">Monomer.</text>
</comment>
<dbReference type="InterPro" id="IPR018171">
    <property type="entry name" value="Pept_tRNA_hydro_CS"/>
</dbReference>
<dbReference type="NCBIfam" id="TIGR00447">
    <property type="entry name" value="pth"/>
    <property type="match status" value="1"/>
</dbReference>
<evidence type="ECO:0000256" key="2">
    <source>
        <dbReference type="ARBA" id="ARBA00022555"/>
    </source>
</evidence>
<keyword evidence="3 7" id="KW-0378">Hydrolase</keyword>
<feature type="binding site" evidence="7">
    <location>
        <position position="68"/>
    </location>
    <ligand>
        <name>tRNA</name>
        <dbReference type="ChEBI" id="CHEBI:17843"/>
    </ligand>
</feature>
<keyword evidence="2 7" id="KW-0820">tRNA-binding</keyword>
<evidence type="ECO:0000256" key="8">
    <source>
        <dbReference type="RuleBase" id="RU000673"/>
    </source>
</evidence>
<organism evidence="10 11">
    <name type="scientific">Candidatus Doudnabacteria bacterium CG10_big_fil_rev_8_21_14_0_10_42_18</name>
    <dbReference type="NCBI Taxonomy" id="1974552"/>
    <lineage>
        <taxon>Bacteria</taxon>
        <taxon>Candidatus Doudnaibacteriota</taxon>
    </lineage>
</organism>
<evidence type="ECO:0000313" key="11">
    <source>
        <dbReference type="Proteomes" id="UP000230922"/>
    </source>
</evidence>
<feature type="binding site" evidence="7">
    <location>
        <position position="115"/>
    </location>
    <ligand>
        <name>tRNA</name>
        <dbReference type="ChEBI" id="CHEBI:17843"/>
    </ligand>
</feature>
<comment type="function">
    <text evidence="7">Hydrolyzes ribosome-free peptidyl-tRNAs (with 1 or more amino acids incorporated), which drop off the ribosome during protein synthesis, or as a result of ribosome stalling.</text>
</comment>
<dbReference type="GO" id="GO:0000049">
    <property type="term" value="F:tRNA binding"/>
    <property type="evidence" value="ECO:0007669"/>
    <property type="project" value="UniProtKB-UniRule"/>
</dbReference>
<feature type="site" description="Stabilizes the basic form of H active site to accept a proton" evidence="7">
    <location>
        <position position="94"/>
    </location>
</feature>
<dbReference type="PANTHER" id="PTHR17224">
    <property type="entry name" value="PEPTIDYL-TRNA HYDROLASE"/>
    <property type="match status" value="1"/>
</dbReference>
<dbReference type="EC" id="3.1.1.29" evidence="1 7"/>
<dbReference type="CDD" id="cd00462">
    <property type="entry name" value="PTH"/>
    <property type="match status" value="1"/>
</dbReference>
<evidence type="ECO:0000256" key="5">
    <source>
        <dbReference type="ARBA" id="ARBA00038063"/>
    </source>
</evidence>
<dbReference type="Gene3D" id="3.40.50.1470">
    <property type="entry name" value="Peptidyl-tRNA hydrolase"/>
    <property type="match status" value="1"/>
</dbReference>
<evidence type="ECO:0000256" key="7">
    <source>
        <dbReference type="HAMAP-Rule" id="MF_00083"/>
    </source>
</evidence>
<dbReference type="SUPFAM" id="SSF53178">
    <property type="entry name" value="Peptidyl-tRNA hydrolase-like"/>
    <property type="match status" value="1"/>
</dbReference>
<evidence type="ECO:0000256" key="9">
    <source>
        <dbReference type="RuleBase" id="RU004320"/>
    </source>
</evidence>
<dbReference type="AlphaFoldDB" id="A0A2H0VA30"/>
<dbReference type="InterPro" id="IPR001328">
    <property type="entry name" value="Pept_tRNA_hydro"/>
</dbReference>